<dbReference type="EMBL" id="JARJCM010000145">
    <property type="protein sequence ID" value="KAJ7025981.1"/>
    <property type="molecule type" value="Genomic_DNA"/>
</dbReference>
<gene>
    <name evidence="1" type="ORF">C8F04DRAFT_1268575</name>
</gene>
<proteinExistence type="predicted"/>
<reference evidence="1" key="1">
    <citation type="submission" date="2023-03" db="EMBL/GenBank/DDBJ databases">
        <title>Massive genome expansion in bonnet fungi (Mycena s.s.) driven by repeated elements and novel gene families across ecological guilds.</title>
        <authorList>
            <consortium name="Lawrence Berkeley National Laboratory"/>
            <person name="Harder C.B."/>
            <person name="Miyauchi S."/>
            <person name="Viragh M."/>
            <person name="Kuo A."/>
            <person name="Thoen E."/>
            <person name="Andreopoulos B."/>
            <person name="Lu D."/>
            <person name="Skrede I."/>
            <person name="Drula E."/>
            <person name="Henrissat B."/>
            <person name="Morin E."/>
            <person name="Kohler A."/>
            <person name="Barry K."/>
            <person name="LaButti K."/>
            <person name="Morin E."/>
            <person name="Salamov A."/>
            <person name="Lipzen A."/>
            <person name="Mereny Z."/>
            <person name="Hegedus B."/>
            <person name="Baldrian P."/>
            <person name="Stursova M."/>
            <person name="Weitz H."/>
            <person name="Taylor A."/>
            <person name="Grigoriev I.V."/>
            <person name="Nagy L.G."/>
            <person name="Martin F."/>
            <person name="Kauserud H."/>
        </authorList>
    </citation>
    <scope>NUCLEOTIDE SEQUENCE</scope>
    <source>
        <strain evidence="1">CBHHK200</strain>
    </source>
</reference>
<organism evidence="1 2">
    <name type="scientific">Mycena alexandri</name>
    <dbReference type="NCBI Taxonomy" id="1745969"/>
    <lineage>
        <taxon>Eukaryota</taxon>
        <taxon>Fungi</taxon>
        <taxon>Dikarya</taxon>
        <taxon>Basidiomycota</taxon>
        <taxon>Agaricomycotina</taxon>
        <taxon>Agaricomycetes</taxon>
        <taxon>Agaricomycetidae</taxon>
        <taxon>Agaricales</taxon>
        <taxon>Marasmiineae</taxon>
        <taxon>Mycenaceae</taxon>
        <taxon>Mycena</taxon>
    </lineage>
</organism>
<dbReference type="Proteomes" id="UP001218188">
    <property type="component" value="Unassembled WGS sequence"/>
</dbReference>
<evidence type="ECO:0000313" key="1">
    <source>
        <dbReference type="EMBL" id="KAJ7025981.1"/>
    </source>
</evidence>
<keyword evidence="2" id="KW-1185">Reference proteome</keyword>
<comment type="caution">
    <text evidence="1">The sequence shown here is derived from an EMBL/GenBank/DDBJ whole genome shotgun (WGS) entry which is preliminary data.</text>
</comment>
<evidence type="ECO:0000313" key="2">
    <source>
        <dbReference type="Proteomes" id="UP001218188"/>
    </source>
</evidence>
<dbReference type="AlphaFoldDB" id="A0AAD6SDK1"/>
<protein>
    <submittedName>
        <fullName evidence="1">Uncharacterized protein</fullName>
    </submittedName>
</protein>
<name>A0AAD6SDK1_9AGAR</name>
<accession>A0AAD6SDK1</accession>
<sequence>MIMAMAAMDCEGSAIDIALDPTNSQDHERITNSPLIRSLPWSIDGMDCEEFLSWHRHGDSAFQKLCDSIRMATATDGKLPPASTATQRQAYARYIYGFDAVNTGASKSYPSEQHTIFALQLLQLFAEHIGLPKVKDRRMMPRFASLPTIGEFPIADVENRLGVGRRSLTSLKLALSISVLILLLPFAFDSKDWTCNDYQLLTAFQLLGHHPPALVQYEQALTAELWKLMACNDNENAEGALQSFLYAASKLQTGHSNFFDLACPQRNSADPTPIPTSLPCADSTSILDSRSAQATAELAPNPRGLVPDLTQLFVYVPEPVSTFTTIYPPMLNRLPGVVVSDALGGTSPDG</sequence>